<dbReference type="Pfam" id="PF09587">
    <property type="entry name" value="PGA_cap"/>
    <property type="match status" value="1"/>
</dbReference>
<dbReference type="OrthoDB" id="9810718at2"/>
<comment type="caution">
    <text evidence="3">The sequence shown here is derived from an EMBL/GenBank/DDBJ whole genome shotgun (WGS) entry which is preliminary data.</text>
</comment>
<feature type="domain" description="Capsule synthesis protein CapA" evidence="2">
    <location>
        <begin position="18"/>
        <end position="318"/>
    </location>
</feature>
<protein>
    <submittedName>
        <fullName evidence="3">Poly-gamma-glutamate synthesis protein (Capsule biosynthesis protein)</fullName>
    </submittedName>
</protein>
<dbReference type="SMART" id="SM00854">
    <property type="entry name" value="PGA_cap"/>
    <property type="match status" value="1"/>
</dbReference>
<keyword evidence="4" id="KW-1185">Reference proteome</keyword>
<dbReference type="InterPro" id="IPR019079">
    <property type="entry name" value="Capsule_synth_CapA"/>
</dbReference>
<dbReference type="CDD" id="cd07381">
    <property type="entry name" value="MPP_CapA"/>
    <property type="match status" value="1"/>
</dbReference>
<dbReference type="InterPro" id="IPR052169">
    <property type="entry name" value="CW_Biosynth-Accessory"/>
</dbReference>
<accession>A0A3N1MGE3</accession>
<evidence type="ECO:0000259" key="2">
    <source>
        <dbReference type="SMART" id="SM00854"/>
    </source>
</evidence>
<dbReference type="RefSeq" id="WP_123688552.1">
    <property type="nucleotide sequence ID" value="NZ_AP019700.1"/>
</dbReference>
<reference evidence="3 4" key="1">
    <citation type="submission" date="2018-11" db="EMBL/GenBank/DDBJ databases">
        <title>Genomic Encyclopedia of Type Strains, Phase IV (KMG-IV): sequencing the most valuable type-strain genomes for metagenomic binning, comparative biology and taxonomic classification.</title>
        <authorList>
            <person name="Goeker M."/>
        </authorList>
    </citation>
    <scope>NUCLEOTIDE SEQUENCE [LARGE SCALE GENOMIC DNA]</scope>
    <source>
        <strain evidence="3 4">DSM 5900</strain>
    </source>
</reference>
<dbReference type="PANTHER" id="PTHR33393">
    <property type="entry name" value="POLYGLUTAMINE SYNTHESIS ACCESSORY PROTEIN RV0574C-RELATED"/>
    <property type="match status" value="1"/>
</dbReference>
<evidence type="ECO:0000313" key="3">
    <source>
        <dbReference type="EMBL" id="ROQ01827.1"/>
    </source>
</evidence>
<dbReference type="InterPro" id="IPR029052">
    <property type="entry name" value="Metallo-depent_PP-like"/>
</dbReference>
<proteinExistence type="inferred from homology"/>
<dbReference type="AlphaFoldDB" id="A0A3N1MGE3"/>
<organism evidence="3 4">
    <name type="scientific">Stella humosa</name>
    <dbReference type="NCBI Taxonomy" id="94"/>
    <lineage>
        <taxon>Bacteria</taxon>
        <taxon>Pseudomonadati</taxon>
        <taxon>Pseudomonadota</taxon>
        <taxon>Alphaproteobacteria</taxon>
        <taxon>Rhodospirillales</taxon>
        <taxon>Stellaceae</taxon>
        <taxon>Stella</taxon>
    </lineage>
</organism>
<gene>
    <name evidence="3" type="ORF">EDC65_1014</name>
</gene>
<dbReference type="PANTHER" id="PTHR33393:SF11">
    <property type="entry name" value="POLYGLUTAMINE SYNTHESIS ACCESSORY PROTEIN RV0574C-RELATED"/>
    <property type="match status" value="1"/>
</dbReference>
<dbReference type="EMBL" id="RJKX01000011">
    <property type="protein sequence ID" value="ROQ01827.1"/>
    <property type="molecule type" value="Genomic_DNA"/>
</dbReference>
<comment type="similarity">
    <text evidence="1">Belongs to the CapA family.</text>
</comment>
<name>A0A3N1MGE3_9PROT</name>
<dbReference type="SUPFAM" id="SSF56300">
    <property type="entry name" value="Metallo-dependent phosphatases"/>
    <property type="match status" value="1"/>
</dbReference>
<dbReference type="Proteomes" id="UP000278222">
    <property type="component" value="Unassembled WGS sequence"/>
</dbReference>
<evidence type="ECO:0000256" key="1">
    <source>
        <dbReference type="ARBA" id="ARBA00005662"/>
    </source>
</evidence>
<sequence length="436" mass="47161">MARSGFTRKKAEAGLQWTLTATGDAIIGHRTRHLDRAEDPGYHDLCRLIRGVDIASVNLETNVFDMATFTGSPGAERGGSYLVAPPKALEDLAHMGFHLFARGNNHACDWGIEGLRATARVLDGLGLPHSGCGENLGQAGRAVYLDTNAGRVAMLSLTTTYPASHRAGAQRGDVMGRPGVNGVKVKRKLELDPASYKALAAAQVAQGNPRFFHNLNLPLAEGTETRIVEWLEPRDVDRVLGEIRNAAAFADIVLVNGHTHEPANQVTATPDWLVAFARACIDAGATAYLGHGPHQLRGMEVHAGRPIFYSLGNFVFHRDTTEPVPAEQYEVVDLPGDTSMPYEYYAARTAKGASLNFADAAFYETVLPILRFEGTALAGITFHPVELSQALPPGRRGTPRLADKATGERIVARLAELSRPFGCTIEWKNGTGIWRP</sequence>
<evidence type="ECO:0000313" key="4">
    <source>
        <dbReference type="Proteomes" id="UP000278222"/>
    </source>
</evidence>